<dbReference type="PANTHER" id="PTHR24363">
    <property type="entry name" value="SERINE/THREONINE PROTEIN KINASE"/>
    <property type="match status" value="1"/>
</dbReference>
<evidence type="ECO:0000256" key="6">
    <source>
        <dbReference type="ARBA" id="ARBA00022840"/>
    </source>
</evidence>
<evidence type="ECO:0000313" key="12">
    <source>
        <dbReference type="EMBL" id="MBW4660541.1"/>
    </source>
</evidence>
<sequence length="670" mass="74697">MPANIFAGLILGDRYRVIRELGHGGFGRTYLAEDIDRFNEACVLKEFAPQVQGTYALQKSEELFEREAGVLYKLRHPQIPRFRELFRANLGDRGYLFLVQDFVEGYTYRQLLEARRQTSLFSEAEIIQLFEQLLPVLHYIHTNSVIHRDISPDNLILRSLDQLPVLIDFGGVKQVAAVAASQYKESGVASGEAIATRLGKVGYAPEEQMQSGYASPHSDLYALAMTAMVLLTGREPLELLSQPFYTWQQQFSLSSALAAVLMKMLSPQSGDRFQSALEVLQALQSQIQLQIQAQTQSAPHPSAALTQVPSYTHPVTLQPPLAQPPSTQSTESFASAAPDPPPRRGLLISLLLVALLGSAGAWWTRDRWLPALQALPGQNQSEPDQPEENQPEQSKFSPEEQQRKQTLQTRRQALGVNQQFLVDLTNATFYAQHPEQQGRTLSDDEIDAEWRGIWDGMANEWLNLLEQNVSAEARGKLGAYTNADREQWKQEVNQLYVGSRSLFDLTDAKFFHLFPQMRGQEFIEQPIGQVWQAIAFDQVRAMQSGKTLTQLQFDPDSFSKQDDGTLSPGEGRIYTAQLTEGQILRVSLQAPPQGTLFSIYPPRPGQGTSTFPEDAAEATWAGQLTQSGYYEFVVVANSADPVNYQLNLAVDNVTSAPVKSPIPEAPQAKD</sequence>
<dbReference type="Gene3D" id="1.10.510.10">
    <property type="entry name" value="Transferase(Phosphotransferase) domain 1"/>
    <property type="match status" value="1"/>
</dbReference>
<dbReference type="InterPro" id="IPR000719">
    <property type="entry name" value="Prot_kinase_dom"/>
</dbReference>
<gene>
    <name evidence="12" type="ORF">KME15_17860</name>
</gene>
<keyword evidence="6 9" id="KW-0067">ATP-binding</keyword>
<dbReference type="GO" id="GO:0004674">
    <property type="term" value="F:protein serine/threonine kinase activity"/>
    <property type="evidence" value="ECO:0007669"/>
    <property type="project" value="UniProtKB-KW"/>
</dbReference>
<dbReference type="AlphaFoldDB" id="A0A951QEZ0"/>
<keyword evidence="5 12" id="KW-0418">Kinase</keyword>
<feature type="binding site" evidence="9">
    <location>
        <position position="45"/>
    </location>
    <ligand>
        <name>ATP</name>
        <dbReference type="ChEBI" id="CHEBI:30616"/>
    </ligand>
</feature>
<accession>A0A951QEZ0</accession>
<organism evidence="12 13">
    <name type="scientific">Drouetiella hepatica Uher 2000/2452</name>
    <dbReference type="NCBI Taxonomy" id="904376"/>
    <lineage>
        <taxon>Bacteria</taxon>
        <taxon>Bacillati</taxon>
        <taxon>Cyanobacteriota</taxon>
        <taxon>Cyanophyceae</taxon>
        <taxon>Oculatellales</taxon>
        <taxon>Oculatellaceae</taxon>
        <taxon>Drouetiella</taxon>
    </lineage>
</organism>
<name>A0A951QEZ0_9CYAN</name>
<dbReference type="InterPro" id="IPR011009">
    <property type="entry name" value="Kinase-like_dom_sf"/>
</dbReference>
<dbReference type="GO" id="GO:0005524">
    <property type="term" value="F:ATP binding"/>
    <property type="evidence" value="ECO:0007669"/>
    <property type="project" value="UniProtKB-UniRule"/>
</dbReference>
<dbReference type="Gene3D" id="2.60.120.380">
    <property type="match status" value="1"/>
</dbReference>
<dbReference type="PROSITE" id="PS50011">
    <property type="entry name" value="PROTEIN_KINASE_DOM"/>
    <property type="match status" value="1"/>
</dbReference>
<evidence type="ECO:0000256" key="7">
    <source>
        <dbReference type="ARBA" id="ARBA00047899"/>
    </source>
</evidence>
<evidence type="ECO:0000256" key="1">
    <source>
        <dbReference type="ARBA" id="ARBA00012513"/>
    </source>
</evidence>
<keyword evidence="3" id="KW-0808">Transferase</keyword>
<dbReference type="PROSITE" id="PS00109">
    <property type="entry name" value="PROTEIN_KINASE_TYR"/>
    <property type="match status" value="1"/>
</dbReference>
<dbReference type="SUPFAM" id="SSF56112">
    <property type="entry name" value="Protein kinase-like (PK-like)"/>
    <property type="match status" value="1"/>
</dbReference>
<dbReference type="EMBL" id="JAHHHD010000022">
    <property type="protein sequence ID" value="MBW4660541.1"/>
    <property type="molecule type" value="Genomic_DNA"/>
</dbReference>
<dbReference type="Gene3D" id="3.30.200.20">
    <property type="entry name" value="Phosphorylase Kinase, domain 1"/>
    <property type="match status" value="1"/>
</dbReference>
<feature type="region of interest" description="Disordered" evidence="10">
    <location>
        <begin position="313"/>
        <end position="340"/>
    </location>
</feature>
<comment type="caution">
    <text evidence="12">The sequence shown here is derived from an EMBL/GenBank/DDBJ whole genome shotgun (WGS) entry which is preliminary data.</text>
</comment>
<reference evidence="12" key="2">
    <citation type="journal article" date="2022" name="Microbiol. Resour. Announc.">
        <title>Metagenome Sequencing to Explore Phylogenomics of Terrestrial Cyanobacteria.</title>
        <authorList>
            <person name="Ward R.D."/>
            <person name="Stajich J.E."/>
            <person name="Johansen J.R."/>
            <person name="Huntemann M."/>
            <person name="Clum A."/>
            <person name="Foster B."/>
            <person name="Foster B."/>
            <person name="Roux S."/>
            <person name="Palaniappan K."/>
            <person name="Varghese N."/>
            <person name="Mukherjee S."/>
            <person name="Reddy T.B.K."/>
            <person name="Daum C."/>
            <person name="Copeland A."/>
            <person name="Chen I.A."/>
            <person name="Ivanova N.N."/>
            <person name="Kyrpides N.C."/>
            <person name="Shapiro N."/>
            <person name="Eloe-Fadrosh E.A."/>
            <person name="Pietrasiak N."/>
        </authorList>
    </citation>
    <scope>NUCLEOTIDE SEQUENCE</scope>
    <source>
        <strain evidence="12">UHER 2000/2452</strain>
    </source>
</reference>
<dbReference type="Pfam" id="PF00069">
    <property type="entry name" value="Pkinase"/>
    <property type="match status" value="1"/>
</dbReference>
<evidence type="ECO:0000313" key="13">
    <source>
        <dbReference type="Proteomes" id="UP000757435"/>
    </source>
</evidence>
<evidence type="ECO:0000256" key="5">
    <source>
        <dbReference type="ARBA" id="ARBA00022777"/>
    </source>
</evidence>
<dbReference type="InterPro" id="IPR017441">
    <property type="entry name" value="Protein_kinase_ATP_BS"/>
</dbReference>
<evidence type="ECO:0000256" key="8">
    <source>
        <dbReference type="ARBA" id="ARBA00048679"/>
    </source>
</evidence>
<protein>
    <recommendedName>
        <fullName evidence="1">non-specific serine/threonine protein kinase</fullName>
        <ecNumber evidence="1">2.7.11.1</ecNumber>
    </recommendedName>
</protein>
<reference evidence="12" key="1">
    <citation type="submission" date="2021-05" db="EMBL/GenBank/DDBJ databases">
        <authorList>
            <person name="Pietrasiak N."/>
            <person name="Ward R."/>
            <person name="Stajich J.E."/>
            <person name="Kurbessoian T."/>
        </authorList>
    </citation>
    <scope>NUCLEOTIDE SEQUENCE</scope>
    <source>
        <strain evidence="12">UHER 2000/2452</strain>
    </source>
</reference>
<dbReference type="CDD" id="cd14014">
    <property type="entry name" value="STKc_PknB_like"/>
    <property type="match status" value="1"/>
</dbReference>
<dbReference type="EC" id="2.7.11.1" evidence="1"/>
<keyword evidence="4 9" id="KW-0547">Nucleotide-binding</keyword>
<proteinExistence type="predicted"/>
<feature type="region of interest" description="Disordered" evidence="10">
    <location>
        <begin position="376"/>
        <end position="408"/>
    </location>
</feature>
<evidence type="ECO:0000259" key="11">
    <source>
        <dbReference type="PROSITE" id="PS50011"/>
    </source>
</evidence>
<comment type="catalytic activity">
    <reaction evidence="8">
        <text>L-seryl-[protein] + ATP = O-phospho-L-seryl-[protein] + ADP + H(+)</text>
        <dbReference type="Rhea" id="RHEA:17989"/>
        <dbReference type="Rhea" id="RHEA-COMP:9863"/>
        <dbReference type="Rhea" id="RHEA-COMP:11604"/>
        <dbReference type="ChEBI" id="CHEBI:15378"/>
        <dbReference type="ChEBI" id="CHEBI:29999"/>
        <dbReference type="ChEBI" id="CHEBI:30616"/>
        <dbReference type="ChEBI" id="CHEBI:83421"/>
        <dbReference type="ChEBI" id="CHEBI:456216"/>
        <dbReference type="EC" id="2.7.11.1"/>
    </reaction>
</comment>
<dbReference type="PROSITE" id="PS00107">
    <property type="entry name" value="PROTEIN_KINASE_ATP"/>
    <property type="match status" value="1"/>
</dbReference>
<feature type="domain" description="Protein kinase" evidence="11">
    <location>
        <begin position="15"/>
        <end position="287"/>
    </location>
</feature>
<evidence type="ECO:0000256" key="9">
    <source>
        <dbReference type="PROSITE-ProRule" id="PRU10141"/>
    </source>
</evidence>
<evidence type="ECO:0000256" key="10">
    <source>
        <dbReference type="SAM" id="MobiDB-lite"/>
    </source>
</evidence>
<feature type="compositionally biased region" description="Polar residues" evidence="10">
    <location>
        <begin position="324"/>
        <end position="333"/>
    </location>
</feature>
<dbReference type="InterPro" id="IPR008266">
    <property type="entry name" value="Tyr_kinase_AS"/>
</dbReference>
<dbReference type="Proteomes" id="UP000757435">
    <property type="component" value="Unassembled WGS sequence"/>
</dbReference>
<dbReference type="PANTHER" id="PTHR24363:SF0">
    <property type="entry name" value="SERINE_THREONINE KINASE LIKE DOMAIN CONTAINING 1"/>
    <property type="match status" value="1"/>
</dbReference>
<evidence type="ECO:0000256" key="3">
    <source>
        <dbReference type="ARBA" id="ARBA00022679"/>
    </source>
</evidence>
<evidence type="ECO:0000256" key="4">
    <source>
        <dbReference type="ARBA" id="ARBA00022741"/>
    </source>
</evidence>
<evidence type="ECO:0000256" key="2">
    <source>
        <dbReference type="ARBA" id="ARBA00022527"/>
    </source>
</evidence>
<comment type="catalytic activity">
    <reaction evidence="7">
        <text>L-threonyl-[protein] + ATP = O-phospho-L-threonyl-[protein] + ADP + H(+)</text>
        <dbReference type="Rhea" id="RHEA:46608"/>
        <dbReference type="Rhea" id="RHEA-COMP:11060"/>
        <dbReference type="Rhea" id="RHEA-COMP:11605"/>
        <dbReference type="ChEBI" id="CHEBI:15378"/>
        <dbReference type="ChEBI" id="CHEBI:30013"/>
        <dbReference type="ChEBI" id="CHEBI:30616"/>
        <dbReference type="ChEBI" id="CHEBI:61977"/>
        <dbReference type="ChEBI" id="CHEBI:456216"/>
        <dbReference type="EC" id="2.7.11.1"/>
    </reaction>
</comment>
<keyword evidence="2 12" id="KW-0723">Serine/threonine-protein kinase</keyword>